<evidence type="ECO:0000256" key="2">
    <source>
        <dbReference type="SAM" id="MobiDB-lite"/>
    </source>
</evidence>
<organism evidence="4 5">
    <name type="scientific">Seminavis robusta</name>
    <dbReference type="NCBI Taxonomy" id="568900"/>
    <lineage>
        <taxon>Eukaryota</taxon>
        <taxon>Sar</taxon>
        <taxon>Stramenopiles</taxon>
        <taxon>Ochrophyta</taxon>
        <taxon>Bacillariophyta</taxon>
        <taxon>Bacillariophyceae</taxon>
        <taxon>Bacillariophycidae</taxon>
        <taxon>Naviculales</taxon>
        <taxon>Naviculaceae</taxon>
        <taxon>Seminavis</taxon>
    </lineage>
</organism>
<dbReference type="Proteomes" id="UP001153069">
    <property type="component" value="Unassembled WGS sequence"/>
</dbReference>
<dbReference type="OrthoDB" id="660555at2759"/>
<dbReference type="PANTHER" id="PTHR48057">
    <property type="entry name" value="LEUCINE-RICH REPEAT SERINE/THREONINE-PROTEIN KINASE 1"/>
    <property type="match status" value="1"/>
</dbReference>
<name>A0A9N8HVD5_9STRA</name>
<keyword evidence="5" id="KW-1185">Reference proteome</keyword>
<feature type="region of interest" description="Disordered" evidence="2">
    <location>
        <begin position="111"/>
        <end position="174"/>
    </location>
</feature>
<keyword evidence="3" id="KW-0472">Membrane</keyword>
<dbReference type="InterPro" id="IPR032675">
    <property type="entry name" value="LRR_dom_sf"/>
</dbReference>
<accession>A0A9N8HVD5</accession>
<dbReference type="FunFam" id="3.80.10.10:FF:000383">
    <property type="entry name" value="Leucine-rich repeat receptor protein kinase EMS1"/>
    <property type="match status" value="1"/>
</dbReference>
<feature type="compositionally biased region" description="Basic and acidic residues" evidence="2">
    <location>
        <begin position="111"/>
        <end position="122"/>
    </location>
</feature>
<evidence type="ECO:0000313" key="5">
    <source>
        <dbReference type="Proteomes" id="UP001153069"/>
    </source>
</evidence>
<keyword evidence="1" id="KW-0677">Repeat</keyword>
<dbReference type="InterPro" id="IPR001611">
    <property type="entry name" value="Leu-rich_rpt"/>
</dbReference>
<dbReference type="Gene3D" id="3.80.10.10">
    <property type="entry name" value="Ribonuclease Inhibitor"/>
    <property type="match status" value="2"/>
</dbReference>
<dbReference type="Pfam" id="PF00560">
    <property type="entry name" value="LRR_1"/>
    <property type="match status" value="2"/>
</dbReference>
<sequence length="810" mass="87609">MSNETNETELDLLDAIAKQLAKNGGPAATASTTTAASGLNLLAEKEAAKISVGAAVSSRELVPDGDSSHLKEEEPKDLEIAKAKAKSGLFKDISTDQHGLTKVAKGYTVSEENKNKDDHLRGNQESSVSPATGGPPTLNLQRDIHSRPSSRPGAVAVAGSRSTETTAPPIVDTNFTADDSLETAQSTHTATGTNQPEQAVANDRMELRTSATMPSARLVNTDEEANIQSADPVQEGELRLSSGNLTVENKTDSKEALKIILLIAVVGIVVLGLVLGLAGNQDKDAADVVPTTAPTVVPSAAPTSFAATLGFPDYSVEKIVNDSISPQARAYAWLMDDPNFETYPDWRILQRFALATFYYSTGGTNWAINDNWLNHTLDECKHWFFLTETAGVDPTTRDDKINVTSPCDDAGRYQYLLMGGKDLTGSVPREIGMLSELLIFDFEKNYGLEGSTIPSEIGLLTNLLRLSADRNYLGGTVPTEIGLMTSMVELYLGYNPFPSTIPTEIANMRELKKINLNRAGFTGTFPSELYTLPKMQVLLVHGLLGITEATMDGVWQMTDLEAFYAHNLPFHNTPIPSELGLATKLQHLLLWDTGLTGTVPSELANLSILRRLDIDDNQLTGSLPDFFLGFPGLEILLFDGNHFTGTLPSNGWQNLTSLRTLAFSENQISGTIPTEVGLLQSMQKLHLDHNIFTGTLPTEIGNLTALKEAFFHETYVGGNVPSELESLPDLNIITLSDTFLTGSIPAGICDSLVDVWFSCETKFRVTLPTCTNVEVEDFDCRTSLLCGCSCEACPGEESSGGFFFNMTFDP</sequence>
<gene>
    <name evidence="4" type="ORF">SEMRO_1492_G277170.1</name>
</gene>
<keyword evidence="3" id="KW-0812">Transmembrane</keyword>
<keyword evidence="3" id="KW-1133">Transmembrane helix</keyword>
<feature type="transmembrane region" description="Helical" evidence="3">
    <location>
        <begin position="259"/>
        <end position="278"/>
    </location>
</feature>
<evidence type="ECO:0000256" key="1">
    <source>
        <dbReference type="ARBA" id="ARBA00022737"/>
    </source>
</evidence>
<dbReference type="InterPro" id="IPR052595">
    <property type="entry name" value="LRRC69/RLP"/>
</dbReference>
<dbReference type="EMBL" id="CAICTM010001490">
    <property type="protein sequence ID" value="CAB9524083.1"/>
    <property type="molecule type" value="Genomic_DNA"/>
</dbReference>
<proteinExistence type="predicted"/>
<reference evidence="4" key="1">
    <citation type="submission" date="2020-06" db="EMBL/GenBank/DDBJ databases">
        <authorList>
            <consortium name="Plant Systems Biology data submission"/>
        </authorList>
    </citation>
    <scope>NUCLEOTIDE SEQUENCE</scope>
    <source>
        <strain evidence="4">D6</strain>
    </source>
</reference>
<evidence type="ECO:0000313" key="4">
    <source>
        <dbReference type="EMBL" id="CAB9524083.1"/>
    </source>
</evidence>
<protein>
    <submittedName>
        <fullName evidence="4">Leucine Rich Repeat</fullName>
    </submittedName>
</protein>
<dbReference type="SUPFAM" id="SSF52058">
    <property type="entry name" value="L domain-like"/>
    <property type="match status" value="1"/>
</dbReference>
<comment type="caution">
    <text evidence="4">The sequence shown here is derived from an EMBL/GenBank/DDBJ whole genome shotgun (WGS) entry which is preliminary data.</text>
</comment>
<evidence type="ECO:0000256" key="3">
    <source>
        <dbReference type="SAM" id="Phobius"/>
    </source>
</evidence>
<dbReference type="PANTHER" id="PTHR48057:SF7">
    <property type="entry name" value="LEUCINE-RICH REPEAT SERINE_THREONINE-PROTEIN KINASE 1"/>
    <property type="match status" value="1"/>
</dbReference>
<dbReference type="AlphaFoldDB" id="A0A9N8HVD5"/>